<comment type="caution">
    <text evidence="3">The sequence shown here is derived from an EMBL/GenBank/DDBJ whole genome shotgun (WGS) entry which is preliminary data.</text>
</comment>
<sequence length="103" mass="11174">MLEIDPSQTNTLVLGQEAKLSLKEHGSVGIRSAATSADESVLSVVRSRFEYRKPAPRNPGGDAGTRSYLVTAKKVGATTIVTQRIFRGSLEKEHFIHVVVVNP</sequence>
<dbReference type="EMBL" id="BMXI01000001">
    <property type="protein sequence ID" value="GHC42482.1"/>
    <property type="molecule type" value="Genomic_DNA"/>
</dbReference>
<dbReference type="AlphaFoldDB" id="A0A918TFC8"/>
<dbReference type="SUPFAM" id="SSF141066">
    <property type="entry name" value="ICP-like"/>
    <property type="match status" value="1"/>
</dbReference>
<reference evidence="3" key="1">
    <citation type="journal article" date="2014" name="Int. J. Syst. Evol. Microbiol.">
        <title>Complete genome sequence of Corynebacterium casei LMG S-19264T (=DSM 44701T), isolated from a smear-ripened cheese.</title>
        <authorList>
            <consortium name="US DOE Joint Genome Institute (JGI-PGF)"/>
            <person name="Walter F."/>
            <person name="Albersmeier A."/>
            <person name="Kalinowski J."/>
            <person name="Ruckert C."/>
        </authorList>
    </citation>
    <scope>NUCLEOTIDE SEQUENCE</scope>
    <source>
        <strain evidence="3">KCTC 12988</strain>
    </source>
</reference>
<dbReference type="Proteomes" id="UP000644507">
    <property type="component" value="Unassembled WGS sequence"/>
</dbReference>
<keyword evidence="4" id="KW-1185">Reference proteome</keyword>
<keyword evidence="2" id="KW-0789">Thiol protease inhibitor</keyword>
<organism evidence="3 4">
    <name type="scientific">Roseibacillus persicicus</name>
    <dbReference type="NCBI Taxonomy" id="454148"/>
    <lineage>
        <taxon>Bacteria</taxon>
        <taxon>Pseudomonadati</taxon>
        <taxon>Verrucomicrobiota</taxon>
        <taxon>Verrucomicrobiia</taxon>
        <taxon>Verrucomicrobiales</taxon>
        <taxon>Verrucomicrobiaceae</taxon>
        <taxon>Roseibacillus</taxon>
    </lineage>
</organism>
<keyword evidence="1" id="KW-0646">Protease inhibitor</keyword>
<accession>A0A918TFC8</accession>
<name>A0A918TFC8_9BACT</name>
<evidence type="ECO:0000256" key="2">
    <source>
        <dbReference type="ARBA" id="ARBA00022704"/>
    </source>
</evidence>
<evidence type="ECO:0000313" key="4">
    <source>
        <dbReference type="Proteomes" id="UP000644507"/>
    </source>
</evidence>
<reference evidence="3" key="2">
    <citation type="submission" date="2020-09" db="EMBL/GenBank/DDBJ databases">
        <authorList>
            <person name="Sun Q."/>
            <person name="Kim S."/>
        </authorList>
    </citation>
    <scope>NUCLEOTIDE SEQUENCE</scope>
    <source>
        <strain evidence="3">KCTC 12988</strain>
    </source>
</reference>
<gene>
    <name evidence="3" type="ORF">GCM10007100_04380</name>
</gene>
<proteinExistence type="predicted"/>
<dbReference type="GO" id="GO:0004869">
    <property type="term" value="F:cysteine-type endopeptidase inhibitor activity"/>
    <property type="evidence" value="ECO:0007669"/>
    <property type="project" value="UniProtKB-KW"/>
</dbReference>
<protein>
    <submittedName>
        <fullName evidence="3">Uncharacterized protein</fullName>
    </submittedName>
</protein>
<dbReference type="InterPro" id="IPR036331">
    <property type="entry name" value="Chagasin-like_sf"/>
</dbReference>
<evidence type="ECO:0000256" key="1">
    <source>
        <dbReference type="ARBA" id="ARBA00022690"/>
    </source>
</evidence>
<evidence type="ECO:0000313" key="3">
    <source>
        <dbReference type="EMBL" id="GHC42482.1"/>
    </source>
</evidence>
<dbReference type="RefSeq" id="WP_189566913.1">
    <property type="nucleotide sequence ID" value="NZ_BMXI01000001.1"/>
</dbReference>